<keyword evidence="1" id="KW-0812">Transmembrane</keyword>
<feature type="transmembrane region" description="Helical" evidence="1">
    <location>
        <begin position="115"/>
        <end position="132"/>
    </location>
</feature>
<gene>
    <name evidence="2" type="ORF">KME07_14995</name>
</gene>
<proteinExistence type="predicted"/>
<feature type="transmembrane region" description="Helical" evidence="1">
    <location>
        <begin position="49"/>
        <end position="69"/>
    </location>
</feature>
<keyword evidence="1" id="KW-1133">Transmembrane helix</keyword>
<feature type="transmembrane region" description="Helical" evidence="1">
    <location>
        <begin position="76"/>
        <end position="95"/>
    </location>
</feature>
<dbReference type="Pfam" id="PF04240">
    <property type="entry name" value="Caroten_synth"/>
    <property type="match status" value="1"/>
</dbReference>
<reference evidence="2" key="2">
    <citation type="journal article" date="2022" name="Microbiol. Resour. Announc.">
        <title>Metagenome Sequencing to Explore Phylogenomics of Terrestrial Cyanobacteria.</title>
        <authorList>
            <person name="Ward R.D."/>
            <person name="Stajich J.E."/>
            <person name="Johansen J.R."/>
            <person name="Huntemann M."/>
            <person name="Clum A."/>
            <person name="Foster B."/>
            <person name="Foster B."/>
            <person name="Roux S."/>
            <person name="Palaniappan K."/>
            <person name="Varghese N."/>
            <person name="Mukherjee S."/>
            <person name="Reddy T.B.K."/>
            <person name="Daum C."/>
            <person name="Copeland A."/>
            <person name="Chen I.A."/>
            <person name="Ivanova N.N."/>
            <person name="Kyrpides N.C."/>
            <person name="Shapiro N."/>
            <person name="Eloe-Fadrosh E.A."/>
            <person name="Pietrasiak N."/>
        </authorList>
    </citation>
    <scope>NUCLEOTIDE SEQUENCE</scope>
    <source>
        <strain evidence="2">GSE-TBD4-15B</strain>
    </source>
</reference>
<reference evidence="2" key="1">
    <citation type="submission" date="2021-05" db="EMBL/GenBank/DDBJ databases">
        <authorList>
            <person name="Pietrasiak N."/>
            <person name="Ward R."/>
            <person name="Stajich J.E."/>
            <person name="Kurbessoian T."/>
        </authorList>
    </citation>
    <scope>NUCLEOTIDE SEQUENCE</scope>
    <source>
        <strain evidence="2">GSE-TBD4-15B</strain>
    </source>
</reference>
<dbReference type="PANTHER" id="PTHR39419">
    <property type="entry name" value="SLL0814 PROTEIN"/>
    <property type="match status" value="1"/>
</dbReference>
<dbReference type="PANTHER" id="PTHR39419:SF1">
    <property type="entry name" value="SLL0814 PROTEIN"/>
    <property type="match status" value="1"/>
</dbReference>
<dbReference type="AlphaFoldDB" id="A0A951PBX8"/>
<feature type="transmembrane region" description="Helical" evidence="1">
    <location>
        <begin position="9"/>
        <end position="29"/>
    </location>
</feature>
<dbReference type="InterPro" id="IPR054684">
    <property type="entry name" value="CruF-like_cyanobact"/>
</dbReference>
<organism evidence="2 3">
    <name type="scientific">Pegethrix bostrychoides GSE-TBD4-15B</name>
    <dbReference type="NCBI Taxonomy" id="2839662"/>
    <lineage>
        <taxon>Bacteria</taxon>
        <taxon>Bacillati</taxon>
        <taxon>Cyanobacteriota</taxon>
        <taxon>Cyanophyceae</taxon>
        <taxon>Oculatellales</taxon>
        <taxon>Oculatellaceae</taxon>
        <taxon>Pegethrix</taxon>
    </lineage>
</organism>
<dbReference type="EMBL" id="JAHHHV010000070">
    <property type="protein sequence ID" value="MBW4466729.1"/>
    <property type="molecule type" value="Genomic_DNA"/>
</dbReference>
<keyword evidence="1" id="KW-0472">Membrane</keyword>
<evidence type="ECO:0000313" key="2">
    <source>
        <dbReference type="EMBL" id="MBW4466729.1"/>
    </source>
</evidence>
<feature type="transmembrane region" description="Helical" evidence="1">
    <location>
        <begin position="204"/>
        <end position="222"/>
    </location>
</feature>
<accession>A0A951PBX8</accession>
<evidence type="ECO:0000313" key="3">
    <source>
        <dbReference type="Proteomes" id="UP000707356"/>
    </source>
</evidence>
<name>A0A951PBX8_9CYAN</name>
<dbReference type="NCBIfam" id="NF045693">
    <property type="entry name" value="GCarotHydoxCruF"/>
    <property type="match status" value="1"/>
</dbReference>
<dbReference type="Proteomes" id="UP000707356">
    <property type="component" value="Unassembled WGS sequence"/>
</dbReference>
<sequence length="309" mass="33270">MQLVKVERICLIGHLVSMAFGLAGLLWVMPHPEILSLIPAGQTLFRWSMAGGGVVYILLGTAAVAIYAYRTLGLGRWLAFMLPAVGLSLGSELLGTSTGIPFGDYSYLSGLGYKIAGLVPFTIPLSWFYLGLSSYLLAQAGLSVLAARRGQSLGWLGQIAAIFLGSLLLTSWDFVLDPAMSQTAMPFWYWHQPGAFFGMPYQNFVGWLGTGVVFMSVAALLWSKPVWGQPVLSLKPAQLNLPLAVYLGNFTFAAVMSIGAGFWIPLGLGLLLGVAPAVLCWRWAQVEPTLLHAVPAIETSDESIERMAA</sequence>
<protein>
    <submittedName>
        <fullName evidence="2">Carotenoid biosynthesis protein</fullName>
    </submittedName>
</protein>
<comment type="caution">
    <text evidence="2">The sequence shown here is derived from an EMBL/GenBank/DDBJ whole genome shotgun (WGS) entry which is preliminary data.</text>
</comment>
<dbReference type="InterPro" id="IPR007354">
    <property type="entry name" value="CruF-like"/>
</dbReference>
<feature type="transmembrane region" description="Helical" evidence="1">
    <location>
        <begin position="153"/>
        <end position="172"/>
    </location>
</feature>
<evidence type="ECO:0000256" key="1">
    <source>
        <dbReference type="SAM" id="Phobius"/>
    </source>
</evidence>
<feature type="transmembrane region" description="Helical" evidence="1">
    <location>
        <begin position="243"/>
        <end position="264"/>
    </location>
</feature>